<keyword evidence="2" id="KW-1133">Transmembrane helix</keyword>
<dbReference type="InParanoid" id="B9TKC6"/>
<feature type="transmembrane region" description="Helical" evidence="2">
    <location>
        <begin position="129"/>
        <end position="151"/>
    </location>
</feature>
<dbReference type="Proteomes" id="UP000008311">
    <property type="component" value="Unassembled WGS sequence"/>
</dbReference>
<name>B9TKC6_RICCO</name>
<evidence type="ECO:0000256" key="2">
    <source>
        <dbReference type="SAM" id="Phobius"/>
    </source>
</evidence>
<gene>
    <name evidence="3" type="ORF">RCOM_1990700</name>
</gene>
<evidence type="ECO:0000313" key="4">
    <source>
        <dbReference type="Proteomes" id="UP000008311"/>
    </source>
</evidence>
<dbReference type="EMBL" id="EQ985074">
    <property type="protein sequence ID" value="EEF23689.1"/>
    <property type="molecule type" value="Genomic_DNA"/>
</dbReference>
<dbReference type="AlphaFoldDB" id="B9TKC6"/>
<protein>
    <submittedName>
        <fullName evidence="3">Uncharacterized protein</fullName>
    </submittedName>
</protein>
<reference evidence="4" key="1">
    <citation type="journal article" date="2010" name="Nat. Biotechnol.">
        <title>Draft genome sequence of the oilseed species Ricinus communis.</title>
        <authorList>
            <person name="Chan A.P."/>
            <person name="Crabtree J."/>
            <person name="Zhao Q."/>
            <person name="Lorenzi H."/>
            <person name="Orvis J."/>
            <person name="Puiu D."/>
            <person name="Melake-Berhan A."/>
            <person name="Jones K.M."/>
            <person name="Redman J."/>
            <person name="Chen G."/>
            <person name="Cahoon E.B."/>
            <person name="Gedil M."/>
            <person name="Stanke M."/>
            <person name="Haas B.J."/>
            <person name="Wortman J.R."/>
            <person name="Fraser-Liggett C.M."/>
            <person name="Ravel J."/>
            <person name="Rabinowicz P.D."/>
        </authorList>
    </citation>
    <scope>NUCLEOTIDE SEQUENCE [LARGE SCALE GENOMIC DNA]</scope>
    <source>
        <strain evidence="4">cv. Hale</strain>
    </source>
</reference>
<evidence type="ECO:0000256" key="1">
    <source>
        <dbReference type="SAM" id="MobiDB-lite"/>
    </source>
</evidence>
<keyword evidence="2" id="KW-0472">Membrane</keyword>
<accession>B9TKC6</accession>
<proteinExistence type="predicted"/>
<organism evidence="3 4">
    <name type="scientific">Ricinus communis</name>
    <name type="common">Castor bean</name>
    <dbReference type="NCBI Taxonomy" id="3988"/>
    <lineage>
        <taxon>Eukaryota</taxon>
        <taxon>Viridiplantae</taxon>
        <taxon>Streptophyta</taxon>
        <taxon>Embryophyta</taxon>
        <taxon>Tracheophyta</taxon>
        <taxon>Spermatophyta</taxon>
        <taxon>Magnoliopsida</taxon>
        <taxon>eudicotyledons</taxon>
        <taxon>Gunneridae</taxon>
        <taxon>Pentapetalae</taxon>
        <taxon>rosids</taxon>
        <taxon>fabids</taxon>
        <taxon>Malpighiales</taxon>
        <taxon>Euphorbiaceae</taxon>
        <taxon>Acalyphoideae</taxon>
        <taxon>Acalypheae</taxon>
        <taxon>Ricinus</taxon>
    </lineage>
</organism>
<feature type="region of interest" description="Disordered" evidence="1">
    <location>
        <begin position="30"/>
        <end position="66"/>
    </location>
</feature>
<keyword evidence="4" id="KW-1185">Reference proteome</keyword>
<evidence type="ECO:0000313" key="3">
    <source>
        <dbReference type="EMBL" id="EEF23689.1"/>
    </source>
</evidence>
<sequence>FEQRLEREDALDARHRADVLELQADGFHRNDDACLTGERGDGGEHRRAERRQQRTRHARADLAQREQQARHVVRPGDELQRDRNARAQAIDHPVARRHQHADARGQQRAVDEVRALRDLAVLACLAQAFLGWLFGFVVAHGCSLLCTVMCWRSVGWARQRLCSQGEAPGTNTKQGKTARSGRRQVRFRATRFGCSTSLAVPA</sequence>
<keyword evidence="2" id="KW-0812">Transmembrane</keyword>
<feature type="non-terminal residue" evidence="3">
    <location>
        <position position="1"/>
    </location>
</feature>